<dbReference type="AlphaFoldDB" id="A0A290HRY7"/>
<dbReference type="Gene3D" id="3.40.50.410">
    <property type="entry name" value="von Willebrand factor, type A domain"/>
    <property type="match status" value="1"/>
</dbReference>
<feature type="transmembrane region" description="Helical" evidence="3">
    <location>
        <begin position="299"/>
        <end position="318"/>
    </location>
</feature>
<keyword evidence="3" id="KW-1133">Transmembrane helix</keyword>
<dbReference type="InterPro" id="IPR036465">
    <property type="entry name" value="vWFA_dom_sf"/>
</dbReference>
<dbReference type="PANTHER" id="PTHR22550">
    <property type="entry name" value="SPORE GERMINATION PROTEIN"/>
    <property type="match status" value="1"/>
</dbReference>
<dbReference type="InterPro" id="IPR011990">
    <property type="entry name" value="TPR-like_helical_dom_sf"/>
</dbReference>
<dbReference type="Gene3D" id="1.25.40.10">
    <property type="entry name" value="Tetratricopeptide repeat domain"/>
    <property type="match status" value="1"/>
</dbReference>
<dbReference type="EMBL" id="CP023275">
    <property type="protein sequence ID" value="ATB68400.1"/>
    <property type="molecule type" value="Genomic_DNA"/>
</dbReference>
<dbReference type="PROSITE" id="PS50005">
    <property type="entry name" value="TPR"/>
    <property type="match status" value="1"/>
</dbReference>
<evidence type="ECO:0000313" key="6">
    <source>
        <dbReference type="Proteomes" id="UP000217349"/>
    </source>
</evidence>
<evidence type="ECO:0000313" key="5">
    <source>
        <dbReference type="EMBL" id="ATB68400.1"/>
    </source>
</evidence>
<sequence length="532" mass="60274">MQLESPYFLLLLPLLVLWWKILHSPKEHAIFSQEILEKLLVEKKSASQQPKLFLAALILMVIALARPTLHVNKEAAIQMHVTSTLAIAIDISNSMLARDIYPSRLDFSKVAVQKIFEKLDGFKFALLAFSNDGYLVAPLSEDRASLNFLLKHLSTETLSSEGSSIPSAILSAQKIFVPLKEGNKELLIITDGADGDKIEEAIALANDEQIHVYLLLVGTTQGAVIYRAKDKGEALKDQKGNIVITKRADSMKELALKTGGAYVTTSGDLSEIPWLSEQIALKASKQSVQKEQPYEAIELFYYFLGMALMLLFFAFHALHVKRLMPLIMLLLGTSPAHSGILDWWEIEQAKNAYEKGSYDKSVRLYENVKAAKQSDASAYNLANALYKAKQYEQALHLYEGIQEETLQRQVLHNQGNSLTQLGRIDDAIKVYEKALSIEEDEDTRYNLEYLKQQKDQKSQEQNQSEESPQHEQQEPQKENHNNEKNKDKISPKPMDEQEAKKWERALMQKEPVTKPVILYKSNKMENNNAIAW</sequence>
<dbReference type="Pfam" id="PF12895">
    <property type="entry name" value="ANAPC3"/>
    <property type="match status" value="1"/>
</dbReference>
<dbReference type="SMART" id="SM00028">
    <property type="entry name" value="TPR"/>
    <property type="match status" value="1"/>
</dbReference>
<dbReference type="Proteomes" id="UP000217349">
    <property type="component" value="Chromosome"/>
</dbReference>
<dbReference type="PROSITE" id="PS50234">
    <property type="entry name" value="VWFA"/>
    <property type="match status" value="1"/>
</dbReference>
<dbReference type="SMART" id="SM00327">
    <property type="entry name" value="VWA"/>
    <property type="match status" value="1"/>
</dbReference>
<reference evidence="6" key="1">
    <citation type="submission" date="2017-09" db="EMBL/GenBank/DDBJ databases">
        <title>The complete genome of Sulfurospirillum sp. JPD-1.</title>
        <authorList>
            <person name="Goris T."/>
        </authorList>
    </citation>
    <scope>NUCLEOTIDE SEQUENCE [LARGE SCALE GENOMIC DNA]</scope>
    <source>
        <strain evidence="6">JPD-1</strain>
    </source>
</reference>
<evidence type="ECO:0000256" key="3">
    <source>
        <dbReference type="SAM" id="Phobius"/>
    </source>
</evidence>
<dbReference type="SUPFAM" id="SSF48452">
    <property type="entry name" value="TPR-like"/>
    <property type="match status" value="1"/>
</dbReference>
<dbReference type="SUPFAM" id="SSF53300">
    <property type="entry name" value="vWA-like"/>
    <property type="match status" value="1"/>
</dbReference>
<keyword evidence="1" id="KW-0802">TPR repeat</keyword>
<feature type="transmembrane region" description="Helical" evidence="3">
    <location>
        <begin position="6"/>
        <end position="22"/>
    </location>
</feature>
<feature type="repeat" description="TPR" evidence="1">
    <location>
        <begin position="408"/>
        <end position="441"/>
    </location>
</feature>
<accession>A0A290HRY7</accession>
<protein>
    <recommendedName>
        <fullName evidence="4">VWFA domain-containing protein</fullName>
    </recommendedName>
</protein>
<dbReference type="InterPro" id="IPR050768">
    <property type="entry name" value="UPF0353/GerABKA_families"/>
</dbReference>
<dbReference type="InterPro" id="IPR002035">
    <property type="entry name" value="VWF_A"/>
</dbReference>
<feature type="compositionally biased region" description="Basic and acidic residues" evidence="2">
    <location>
        <begin position="467"/>
        <end position="507"/>
    </location>
</feature>
<keyword evidence="3" id="KW-0472">Membrane</keyword>
<dbReference type="InterPro" id="IPR019734">
    <property type="entry name" value="TPR_rpt"/>
</dbReference>
<feature type="domain" description="VWFA" evidence="4">
    <location>
        <begin position="84"/>
        <end position="279"/>
    </location>
</feature>
<gene>
    <name evidence="5" type="ORF">SJPD1_0271</name>
</gene>
<dbReference type="PANTHER" id="PTHR22550:SF14">
    <property type="entry name" value="VWFA DOMAIN-CONTAINING PROTEIN"/>
    <property type="match status" value="1"/>
</dbReference>
<keyword evidence="3" id="KW-0812">Transmembrane</keyword>
<evidence type="ECO:0000256" key="1">
    <source>
        <dbReference type="PROSITE-ProRule" id="PRU00339"/>
    </source>
</evidence>
<dbReference type="KEGG" id="sulj:SJPD1_0271"/>
<dbReference type="OrthoDB" id="9807628at2"/>
<evidence type="ECO:0000256" key="2">
    <source>
        <dbReference type="SAM" id="MobiDB-lite"/>
    </source>
</evidence>
<dbReference type="RefSeq" id="WP_096045628.1">
    <property type="nucleotide sequence ID" value="NZ_CP023275.1"/>
</dbReference>
<evidence type="ECO:0000259" key="4">
    <source>
        <dbReference type="PROSITE" id="PS50234"/>
    </source>
</evidence>
<feature type="region of interest" description="Disordered" evidence="2">
    <location>
        <begin position="452"/>
        <end position="514"/>
    </location>
</feature>
<dbReference type="Pfam" id="PF13519">
    <property type="entry name" value="VWA_2"/>
    <property type="match status" value="1"/>
</dbReference>
<organism evidence="5 6">
    <name type="scientific">Sulfurospirillum diekertiae</name>
    <dbReference type="NCBI Taxonomy" id="1854492"/>
    <lineage>
        <taxon>Bacteria</taxon>
        <taxon>Pseudomonadati</taxon>
        <taxon>Campylobacterota</taxon>
        <taxon>Epsilonproteobacteria</taxon>
        <taxon>Campylobacterales</taxon>
        <taxon>Sulfurospirillaceae</taxon>
        <taxon>Sulfurospirillum</taxon>
    </lineage>
</organism>
<proteinExistence type="predicted"/>
<feature type="transmembrane region" description="Helical" evidence="3">
    <location>
        <begin position="52"/>
        <end position="69"/>
    </location>
</feature>
<name>A0A290HRY7_9BACT</name>